<gene>
    <name evidence="3" type="ORF">CSUI_004479</name>
</gene>
<evidence type="ECO:0000256" key="2">
    <source>
        <dbReference type="SAM" id="SignalP"/>
    </source>
</evidence>
<organism evidence="3 4">
    <name type="scientific">Cystoisospora suis</name>
    <dbReference type="NCBI Taxonomy" id="483139"/>
    <lineage>
        <taxon>Eukaryota</taxon>
        <taxon>Sar</taxon>
        <taxon>Alveolata</taxon>
        <taxon>Apicomplexa</taxon>
        <taxon>Conoidasida</taxon>
        <taxon>Coccidia</taxon>
        <taxon>Eucoccidiorida</taxon>
        <taxon>Eimeriorina</taxon>
        <taxon>Sarcocystidae</taxon>
        <taxon>Cystoisospora</taxon>
    </lineage>
</organism>
<feature type="chain" id="PRO_5012180421" description="Transmembrane protein" evidence="2">
    <location>
        <begin position="21"/>
        <end position="84"/>
    </location>
</feature>
<dbReference type="Proteomes" id="UP000221165">
    <property type="component" value="Unassembled WGS sequence"/>
</dbReference>
<keyword evidence="1" id="KW-0472">Membrane</keyword>
<evidence type="ECO:0000256" key="1">
    <source>
        <dbReference type="SAM" id="Phobius"/>
    </source>
</evidence>
<keyword evidence="1" id="KW-1133">Transmembrane helix</keyword>
<dbReference type="VEuPathDB" id="ToxoDB:CSUI_004479"/>
<evidence type="ECO:0000313" key="4">
    <source>
        <dbReference type="Proteomes" id="UP000221165"/>
    </source>
</evidence>
<keyword evidence="2" id="KW-0732">Signal</keyword>
<proteinExistence type="predicted"/>
<evidence type="ECO:0008006" key="5">
    <source>
        <dbReference type="Google" id="ProtNLM"/>
    </source>
</evidence>
<dbReference type="GeneID" id="94427881"/>
<evidence type="ECO:0000313" key="3">
    <source>
        <dbReference type="EMBL" id="PHJ21673.1"/>
    </source>
</evidence>
<keyword evidence="1" id="KW-0812">Transmembrane</keyword>
<feature type="signal peptide" evidence="2">
    <location>
        <begin position="1"/>
        <end position="20"/>
    </location>
</feature>
<comment type="caution">
    <text evidence="3">The sequence shown here is derived from an EMBL/GenBank/DDBJ whole genome shotgun (WGS) entry which is preliminary data.</text>
</comment>
<keyword evidence="4" id="KW-1185">Reference proteome</keyword>
<dbReference type="AlphaFoldDB" id="A0A2C6L1D0"/>
<reference evidence="3 4" key="1">
    <citation type="journal article" date="2017" name="Int. J. Parasitol.">
        <title>The genome of the protozoan parasite Cystoisospora suis and a reverse vaccinology approach to identify vaccine candidates.</title>
        <authorList>
            <person name="Palmieri N."/>
            <person name="Shrestha A."/>
            <person name="Ruttkowski B."/>
            <person name="Beck T."/>
            <person name="Vogl C."/>
            <person name="Tomley F."/>
            <person name="Blake D.P."/>
            <person name="Joachim A."/>
        </authorList>
    </citation>
    <scope>NUCLEOTIDE SEQUENCE [LARGE SCALE GENOMIC DNA]</scope>
    <source>
        <strain evidence="3 4">Wien I</strain>
    </source>
</reference>
<accession>A0A2C6L1D0</accession>
<sequence length="84" mass="9811">MVKNLHVLIVILAFFSVTLRCMYTKNTVYVHPTLRCMYTPEQHDRFSSASLYFVSHSSLSLFLLLSFHPLVNLFSFLKVCCFKD</sequence>
<dbReference type="EMBL" id="MIGC01002101">
    <property type="protein sequence ID" value="PHJ21673.1"/>
    <property type="molecule type" value="Genomic_DNA"/>
</dbReference>
<dbReference type="RefSeq" id="XP_067923353.1">
    <property type="nucleotide sequence ID" value="XM_068064670.1"/>
</dbReference>
<feature type="transmembrane region" description="Helical" evidence="1">
    <location>
        <begin position="59"/>
        <end position="81"/>
    </location>
</feature>
<protein>
    <recommendedName>
        <fullName evidence="5">Transmembrane protein</fullName>
    </recommendedName>
</protein>
<name>A0A2C6L1D0_9APIC</name>